<feature type="compositionally biased region" description="Basic and acidic residues" evidence="1">
    <location>
        <begin position="11"/>
        <end position="26"/>
    </location>
</feature>
<dbReference type="EMBL" id="HG001776">
    <property type="protein sequence ID" value="CDF36398.1"/>
    <property type="molecule type" value="Genomic_DNA"/>
</dbReference>
<accession>R7QF49</accession>
<evidence type="ECO:0000313" key="2">
    <source>
        <dbReference type="EMBL" id="CDF36398.1"/>
    </source>
</evidence>
<name>R7QF49_CHOCR</name>
<dbReference type="AlphaFoldDB" id="R7QF49"/>
<evidence type="ECO:0000256" key="1">
    <source>
        <dbReference type="SAM" id="MobiDB-lite"/>
    </source>
</evidence>
<sequence>MTQSLANLHRHVSESRTRKHQNELDRHKKRTGIRQANFEVGDLVLVAARESHSGSNSTSSGRARDVSLSVILSLYLRLRTS</sequence>
<reference evidence="3" key="1">
    <citation type="journal article" date="2013" name="Proc. Natl. Acad. Sci. U.S.A.">
        <title>Genome structure and metabolic features in the red seaweed Chondrus crispus shed light on evolution of the Archaeplastida.</title>
        <authorList>
            <person name="Collen J."/>
            <person name="Porcel B."/>
            <person name="Carre W."/>
            <person name="Ball S.G."/>
            <person name="Chaparro C."/>
            <person name="Tonon T."/>
            <person name="Barbeyron T."/>
            <person name="Michel G."/>
            <person name="Noel B."/>
            <person name="Valentin K."/>
            <person name="Elias M."/>
            <person name="Artiguenave F."/>
            <person name="Arun A."/>
            <person name="Aury J.M."/>
            <person name="Barbosa-Neto J.F."/>
            <person name="Bothwell J.H."/>
            <person name="Bouget F.Y."/>
            <person name="Brillet L."/>
            <person name="Cabello-Hurtado F."/>
            <person name="Capella-Gutierrez S."/>
            <person name="Charrier B."/>
            <person name="Cladiere L."/>
            <person name="Cock J.M."/>
            <person name="Coelho S.M."/>
            <person name="Colleoni C."/>
            <person name="Czjzek M."/>
            <person name="Da Silva C."/>
            <person name="Delage L."/>
            <person name="Denoeud F."/>
            <person name="Deschamps P."/>
            <person name="Dittami S.M."/>
            <person name="Gabaldon T."/>
            <person name="Gachon C.M."/>
            <person name="Groisillier A."/>
            <person name="Herve C."/>
            <person name="Jabbari K."/>
            <person name="Katinka M."/>
            <person name="Kloareg B."/>
            <person name="Kowalczyk N."/>
            <person name="Labadie K."/>
            <person name="Leblanc C."/>
            <person name="Lopez P.J."/>
            <person name="McLachlan D.H."/>
            <person name="Meslet-Cladiere L."/>
            <person name="Moustafa A."/>
            <person name="Nehr Z."/>
            <person name="Nyvall Collen P."/>
            <person name="Panaud O."/>
            <person name="Partensky F."/>
            <person name="Poulain J."/>
            <person name="Rensing S.A."/>
            <person name="Rousvoal S."/>
            <person name="Samson G."/>
            <person name="Symeonidi A."/>
            <person name="Weissenbach J."/>
            <person name="Zambounis A."/>
            <person name="Wincker P."/>
            <person name="Boyen C."/>
        </authorList>
    </citation>
    <scope>NUCLEOTIDE SEQUENCE [LARGE SCALE GENOMIC DNA]</scope>
    <source>
        <strain evidence="3">cv. Stackhouse</strain>
    </source>
</reference>
<keyword evidence="3" id="KW-1185">Reference proteome</keyword>
<gene>
    <name evidence="2" type="ORF">CHC_T00004782001</name>
</gene>
<protein>
    <submittedName>
        <fullName evidence="2">Uncharacterized protein</fullName>
    </submittedName>
</protein>
<evidence type="ECO:0000313" key="3">
    <source>
        <dbReference type="Proteomes" id="UP000012073"/>
    </source>
</evidence>
<organism evidence="2 3">
    <name type="scientific">Chondrus crispus</name>
    <name type="common">Carrageen Irish moss</name>
    <name type="synonym">Polymorpha crispa</name>
    <dbReference type="NCBI Taxonomy" id="2769"/>
    <lineage>
        <taxon>Eukaryota</taxon>
        <taxon>Rhodophyta</taxon>
        <taxon>Florideophyceae</taxon>
        <taxon>Rhodymeniophycidae</taxon>
        <taxon>Gigartinales</taxon>
        <taxon>Gigartinaceae</taxon>
        <taxon>Chondrus</taxon>
    </lineage>
</organism>
<dbReference type="Proteomes" id="UP000012073">
    <property type="component" value="Unassembled WGS sequence"/>
</dbReference>
<dbReference type="Gramene" id="CDF36398">
    <property type="protein sequence ID" value="CDF36398"/>
    <property type="gene ID" value="CHC_T00004782001"/>
</dbReference>
<dbReference type="KEGG" id="ccp:CHC_T00004782001"/>
<dbReference type="GeneID" id="17323934"/>
<feature type="region of interest" description="Disordered" evidence="1">
    <location>
        <begin position="1"/>
        <end position="32"/>
    </location>
</feature>
<dbReference type="RefSeq" id="XP_005716217.1">
    <property type="nucleotide sequence ID" value="XM_005716160.1"/>
</dbReference>
<proteinExistence type="predicted"/>